<dbReference type="InParanoid" id="A0A0C3HV52"/>
<feature type="transmembrane region" description="Helical" evidence="6">
    <location>
        <begin position="150"/>
        <end position="171"/>
    </location>
</feature>
<sequence length="553" mass="60628">MSAHRESIQTDETPSGRTTNGHREEPSEHKHEASSENGSALAPSEQPRNWPAGRKWLNHCLMAIFCLLANIESPIIAPGLAVIAEQLGVKSQIVEFMIFSMFQVTYNLGSFIWGPLSEYFGRVSILFVGTAIFATFNLACGLAQTPAQMLIFRFLAGIGGATPFAVGFGTISDCFDADSRSQAIAIYNLGPSLGNTLGPMMGGFLIQAGLWRWCFFILSIATFAMLAISVVVMRETYLPVLEKRKRIRMESSEPRSSFSLNHLARLILLDTNASILRAEMQTAIARPWIMLGTQPIIQALALFYAYLYGLMLLSSATFPDLFHLRYHQELGVASLNYISLTMGFVIGSQICALSIQRIYEYLVKRQGRKASANQEAQLPSQDYSDSSQSSTDAANDKEQVAVSTTQPQVRSDQVQGIPEYRLPLTIASSLVAPIGLFLYGWSGQYLVHWIVPDIGAIIFTAGVMLGFQSINGYLIDTYARYASSALGALLIFRAVTGFSFPLFAKYMYDALGYGWGNSLLAFVAIGFGIPASLALWFWGPKLRTKSPFAAGGS</sequence>
<feature type="region of interest" description="Disordered" evidence="5">
    <location>
        <begin position="373"/>
        <end position="410"/>
    </location>
</feature>
<reference evidence="8 9" key="1">
    <citation type="submission" date="2014-04" db="EMBL/GenBank/DDBJ databases">
        <authorList>
            <consortium name="DOE Joint Genome Institute"/>
            <person name="Kuo A."/>
            <person name="Martino E."/>
            <person name="Perotto S."/>
            <person name="Kohler A."/>
            <person name="Nagy L.G."/>
            <person name="Floudas D."/>
            <person name="Copeland A."/>
            <person name="Barry K.W."/>
            <person name="Cichocki N."/>
            <person name="Veneault-Fourrey C."/>
            <person name="LaButti K."/>
            <person name="Lindquist E.A."/>
            <person name="Lipzen A."/>
            <person name="Lundell T."/>
            <person name="Morin E."/>
            <person name="Murat C."/>
            <person name="Sun H."/>
            <person name="Tunlid A."/>
            <person name="Henrissat B."/>
            <person name="Grigoriev I.V."/>
            <person name="Hibbett D.S."/>
            <person name="Martin F."/>
            <person name="Nordberg H.P."/>
            <person name="Cantor M.N."/>
            <person name="Hua S.X."/>
        </authorList>
    </citation>
    <scope>NUCLEOTIDE SEQUENCE [LARGE SCALE GENOMIC DNA]</scope>
    <source>
        <strain evidence="8 9">Zn</strain>
    </source>
</reference>
<evidence type="ECO:0000256" key="1">
    <source>
        <dbReference type="ARBA" id="ARBA00004141"/>
    </source>
</evidence>
<evidence type="ECO:0000259" key="7">
    <source>
        <dbReference type="PROSITE" id="PS50850"/>
    </source>
</evidence>
<dbReference type="OrthoDB" id="5296287at2759"/>
<dbReference type="CDD" id="cd17323">
    <property type="entry name" value="MFS_Tpo1_MDR_like"/>
    <property type="match status" value="1"/>
</dbReference>
<reference evidence="9" key="2">
    <citation type="submission" date="2015-01" db="EMBL/GenBank/DDBJ databases">
        <title>Evolutionary Origins and Diversification of the Mycorrhizal Mutualists.</title>
        <authorList>
            <consortium name="DOE Joint Genome Institute"/>
            <consortium name="Mycorrhizal Genomics Consortium"/>
            <person name="Kohler A."/>
            <person name="Kuo A."/>
            <person name="Nagy L.G."/>
            <person name="Floudas D."/>
            <person name="Copeland A."/>
            <person name="Barry K.W."/>
            <person name="Cichocki N."/>
            <person name="Veneault-Fourrey C."/>
            <person name="LaButti K."/>
            <person name="Lindquist E.A."/>
            <person name="Lipzen A."/>
            <person name="Lundell T."/>
            <person name="Morin E."/>
            <person name="Murat C."/>
            <person name="Riley R."/>
            <person name="Ohm R."/>
            <person name="Sun H."/>
            <person name="Tunlid A."/>
            <person name="Henrissat B."/>
            <person name="Grigoriev I.V."/>
            <person name="Hibbett D.S."/>
            <person name="Martin F."/>
        </authorList>
    </citation>
    <scope>NUCLEOTIDE SEQUENCE [LARGE SCALE GENOMIC DNA]</scope>
    <source>
        <strain evidence="9">Zn</strain>
    </source>
</reference>
<dbReference type="Proteomes" id="UP000054321">
    <property type="component" value="Unassembled WGS sequence"/>
</dbReference>
<evidence type="ECO:0000256" key="3">
    <source>
        <dbReference type="ARBA" id="ARBA00022989"/>
    </source>
</evidence>
<evidence type="ECO:0000256" key="6">
    <source>
        <dbReference type="SAM" id="Phobius"/>
    </source>
</evidence>
<dbReference type="GO" id="GO:0016020">
    <property type="term" value="C:membrane"/>
    <property type="evidence" value="ECO:0007669"/>
    <property type="project" value="UniProtKB-SubCell"/>
</dbReference>
<keyword evidence="9" id="KW-1185">Reference proteome</keyword>
<evidence type="ECO:0000313" key="9">
    <source>
        <dbReference type="Proteomes" id="UP000054321"/>
    </source>
</evidence>
<name>A0A0C3HV52_OIDMZ</name>
<dbReference type="Gene3D" id="1.20.1250.20">
    <property type="entry name" value="MFS general substrate transporter like domains"/>
    <property type="match status" value="1"/>
</dbReference>
<dbReference type="PANTHER" id="PTHR23502">
    <property type="entry name" value="MAJOR FACILITATOR SUPERFAMILY"/>
    <property type="match status" value="1"/>
</dbReference>
<feature type="transmembrane region" description="Helical" evidence="6">
    <location>
        <begin position="119"/>
        <end position="143"/>
    </location>
</feature>
<feature type="transmembrane region" description="Helical" evidence="6">
    <location>
        <begin position="56"/>
        <end position="81"/>
    </location>
</feature>
<feature type="domain" description="Major facilitator superfamily (MFS) profile" evidence="7">
    <location>
        <begin position="58"/>
        <end position="543"/>
    </location>
</feature>
<dbReference type="InterPro" id="IPR036259">
    <property type="entry name" value="MFS_trans_sf"/>
</dbReference>
<feature type="transmembrane region" description="Helical" evidence="6">
    <location>
        <begin position="296"/>
        <end position="317"/>
    </location>
</feature>
<keyword evidence="4 6" id="KW-0472">Membrane</keyword>
<dbReference type="GO" id="GO:0022857">
    <property type="term" value="F:transmembrane transporter activity"/>
    <property type="evidence" value="ECO:0007669"/>
    <property type="project" value="InterPro"/>
</dbReference>
<feature type="transmembrane region" description="Helical" evidence="6">
    <location>
        <begin position="93"/>
        <end position="113"/>
    </location>
</feature>
<keyword evidence="3 6" id="KW-1133">Transmembrane helix</keyword>
<dbReference type="InterPro" id="IPR011701">
    <property type="entry name" value="MFS"/>
</dbReference>
<proteinExistence type="predicted"/>
<dbReference type="SUPFAM" id="SSF103473">
    <property type="entry name" value="MFS general substrate transporter"/>
    <property type="match status" value="1"/>
</dbReference>
<evidence type="ECO:0000313" key="8">
    <source>
        <dbReference type="EMBL" id="KIN06890.1"/>
    </source>
</evidence>
<feature type="transmembrane region" description="Helical" evidence="6">
    <location>
        <begin position="337"/>
        <end position="359"/>
    </location>
</feature>
<feature type="transmembrane region" description="Helical" evidence="6">
    <location>
        <begin position="210"/>
        <end position="233"/>
    </location>
</feature>
<comment type="subcellular location">
    <subcellularLocation>
        <location evidence="1">Membrane</location>
        <topology evidence="1">Multi-pass membrane protein</topology>
    </subcellularLocation>
</comment>
<accession>A0A0C3HV52</accession>
<dbReference type="STRING" id="913774.A0A0C3HV52"/>
<dbReference type="Pfam" id="PF07690">
    <property type="entry name" value="MFS_1"/>
    <property type="match status" value="1"/>
</dbReference>
<feature type="compositionally biased region" description="Polar residues" evidence="5">
    <location>
        <begin position="10"/>
        <end position="19"/>
    </location>
</feature>
<organism evidence="8 9">
    <name type="scientific">Oidiodendron maius (strain Zn)</name>
    <dbReference type="NCBI Taxonomy" id="913774"/>
    <lineage>
        <taxon>Eukaryota</taxon>
        <taxon>Fungi</taxon>
        <taxon>Dikarya</taxon>
        <taxon>Ascomycota</taxon>
        <taxon>Pezizomycotina</taxon>
        <taxon>Leotiomycetes</taxon>
        <taxon>Leotiomycetes incertae sedis</taxon>
        <taxon>Myxotrichaceae</taxon>
        <taxon>Oidiodendron</taxon>
    </lineage>
</organism>
<gene>
    <name evidence="8" type="ORF">OIDMADRAFT_139660</name>
</gene>
<dbReference type="AlphaFoldDB" id="A0A0C3HV52"/>
<dbReference type="InterPro" id="IPR020846">
    <property type="entry name" value="MFS_dom"/>
</dbReference>
<feature type="compositionally biased region" description="Polar residues" evidence="5">
    <location>
        <begin position="401"/>
        <end position="410"/>
    </location>
</feature>
<feature type="transmembrane region" description="Helical" evidence="6">
    <location>
        <begin position="420"/>
        <end position="440"/>
    </location>
</feature>
<feature type="compositionally biased region" description="Low complexity" evidence="5">
    <location>
        <begin position="380"/>
        <end position="390"/>
    </location>
</feature>
<evidence type="ECO:0000256" key="5">
    <source>
        <dbReference type="SAM" id="MobiDB-lite"/>
    </source>
</evidence>
<feature type="compositionally biased region" description="Basic and acidic residues" evidence="5">
    <location>
        <begin position="21"/>
        <end position="34"/>
    </location>
</feature>
<dbReference type="PANTHER" id="PTHR23502:SF60">
    <property type="entry name" value="MAJOR FACILITATOR SUPERFAMILY (MFS) PROFILE DOMAIN-CONTAINING PROTEIN-RELATED"/>
    <property type="match status" value="1"/>
</dbReference>
<keyword evidence="2 6" id="KW-0812">Transmembrane</keyword>
<feature type="transmembrane region" description="Helical" evidence="6">
    <location>
        <begin position="479"/>
        <end position="503"/>
    </location>
</feature>
<dbReference type="EMBL" id="KN832870">
    <property type="protein sequence ID" value="KIN06890.1"/>
    <property type="molecule type" value="Genomic_DNA"/>
</dbReference>
<feature type="transmembrane region" description="Helical" evidence="6">
    <location>
        <begin position="515"/>
        <end position="538"/>
    </location>
</feature>
<feature type="region of interest" description="Disordered" evidence="5">
    <location>
        <begin position="1"/>
        <end position="47"/>
    </location>
</feature>
<dbReference type="PROSITE" id="PS50850">
    <property type="entry name" value="MFS"/>
    <property type="match status" value="1"/>
</dbReference>
<protein>
    <recommendedName>
        <fullName evidence="7">Major facilitator superfamily (MFS) profile domain-containing protein</fullName>
    </recommendedName>
</protein>
<feature type="transmembrane region" description="Helical" evidence="6">
    <location>
        <begin position="446"/>
        <end position="467"/>
    </location>
</feature>
<dbReference type="HOGENOM" id="CLU_008455_1_3_1"/>
<evidence type="ECO:0000256" key="2">
    <source>
        <dbReference type="ARBA" id="ARBA00022692"/>
    </source>
</evidence>
<evidence type="ECO:0000256" key="4">
    <source>
        <dbReference type="ARBA" id="ARBA00023136"/>
    </source>
</evidence>